<keyword evidence="7" id="KW-1185">Reference proteome</keyword>
<reference evidence="7" key="1">
    <citation type="submission" date="2016-10" db="EMBL/GenBank/DDBJ databases">
        <authorList>
            <person name="Varghese N."/>
            <person name="Submissions S."/>
        </authorList>
    </citation>
    <scope>NUCLEOTIDE SEQUENCE [LARGE SCALE GENOMIC DNA]</scope>
    <source>
        <strain evidence="7">DSM 20632</strain>
    </source>
</reference>
<dbReference type="PROSITE" id="PS51257">
    <property type="entry name" value="PROKAR_LIPOPROTEIN"/>
    <property type="match status" value="1"/>
</dbReference>
<organism evidence="6 7">
    <name type="scientific">Corynebacterium mycetoides</name>
    <dbReference type="NCBI Taxonomy" id="38302"/>
    <lineage>
        <taxon>Bacteria</taxon>
        <taxon>Bacillati</taxon>
        <taxon>Actinomycetota</taxon>
        <taxon>Actinomycetes</taxon>
        <taxon>Mycobacteriales</taxon>
        <taxon>Corynebacteriaceae</taxon>
        <taxon>Corynebacterium</taxon>
    </lineage>
</organism>
<dbReference type="GO" id="GO:0030001">
    <property type="term" value="P:metal ion transport"/>
    <property type="evidence" value="ECO:0007669"/>
    <property type="project" value="InterPro"/>
</dbReference>
<evidence type="ECO:0000313" key="6">
    <source>
        <dbReference type="EMBL" id="SDL92514.1"/>
    </source>
</evidence>
<evidence type="ECO:0000256" key="5">
    <source>
        <dbReference type="SAM" id="SignalP"/>
    </source>
</evidence>
<protein>
    <submittedName>
        <fullName evidence="6">Zinc/manganese transport system substrate-binding protein</fullName>
    </submittedName>
</protein>
<dbReference type="AlphaFoldDB" id="A0A1G9P1H1"/>
<dbReference type="EMBL" id="LT629700">
    <property type="protein sequence ID" value="SDL92514.1"/>
    <property type="molecule type" value="Genomic_DNA"/>
</dbReference>
<dbReference type="GO" id="GO:0046872">
    <property type="term" value="F:metal ion binding"/>
    <property type="evidence" value="ECO:0007669"/>
    <property type="project" value="UniProtKB-KW"/>
</dbReference>
<evidence type="ECO:0000256" key="1">
    <source>
        <dbReference type="ARBA" id="ARBA00004196"/>
    </source>
</evidence>
<evidence type="ECO:0000256" key="2">
    <source>
        <dbReference type="ARBA" id="ARBA00022448"/>
    </source>
</evidence>
<evidence type="ECO:0000256" key="3">
    <source>
        <dbReference type="ARBA" id="ARBA00022723"/>
    </source>
</evidence>
<sequence length="306" mass="31899">MIATKTLRATAAAFASTLFLASCSTGGGTGATTTDSAAPGTTADAAADTVVATTHVWADVAGEVLGEDVPAVISNPATDPHDFEPAAADLAKVTQAKVLVANGGTYDHAIYSAADPENVISALPLSEGGHDHGHEHEEHGGENEHIWYDTTVVREVADKLAAAAEENGVDADTAEVNKRLDAVDEKLSALPAARVAQTHPIADAIVENTALEDVTPEDYRQATLNHNEPSSAAVANLLTLIERGEVDLLINNPQTPSALTDRILAAAEQHNVPVVDITETPQGGKDFFDYFDEVANTLTEKLAGLK</sequence>
<keyword evidence="4 5" id="KW-0732">Signal</keyword>
<dbReference type="InterPro" id="IPR006127">
    <property type="entry name" value="ZnuA-like"/>
</dbReference>
<gene>
    <name evidence="6" type="ORF">SAMN04488535_1271</name>
</gene>
<name>A0A1G9P1H1_9CORY</name>
<dbReference type="Pfam" id="PF01297">
    <property type="entry name" value="ZnuA"/>
    <property type="match status" value="1"/>
</dbReference>
<dbReference type="SUPFAM" id="SSF53807">
    <property type="entry name" value="Helical backbone' metal receptor"/>
    <property type="match status" value="1"/>
</dbReference>
<dbReference type="PANTHER" id="PTHR42953:SF1">
    <property type="entry name" value="METAL-BINDING PROTEIN HI_0362-RELATED"/>
    <property type="match status" value="1"/>
</dbReference>
<dbReference type="RefSeq" id="WP_231908402.1">
    <property type="nucleotide sequence ID" value="NZ_LT629700.1"/>
</dbReference>
<feature type="chain" id="PRO_5038660819" evidence="5">
    <location>
        <begin position="22"/>
        <end position="306"/>
    </location>
</feature>
<dbReference type="Gene3D" id="3.40.50.1980">
    <property type="entry name" value="Nitrogenase molybdenum iron protein domain"/>
    <property type="match status" value="2"/>
</dbReference>
<evidence type="ECO:0000313" key="7">
    <source>
        <dbReference type="Proteomes" id="UP000199350"/>
    </source>
</evidence>
<dbReference type="InterPro" id="IPR050492">
    <property type="entry name" value="Bact_metal-bind_prot9"/>
</dbReference>
<proteinExistence type="predicted"/>
<accession>A0A1G9P1H1</accession>
<comment type="subcellular location">
    <subcellularLocation>
        <location evidence="1">Cell envelope</location>
    </subcellularLocation>
</comment>
<dbReference type="STRING" id="38302.SAMN04488535_1271"/>
<dbReference type="Proteomes" id="UP000199350">
    <property type="component" value="Chromosome I"/>
</dbReference>
<evidence type="ECO:0000256" key="4">
    <source>
        <dbReference type="ARBA" id="ARBA00022729"/>
    </source>
</evidence>
<feature type="signal peptide" evidence="5">
    <location>
        <begin position="1"/>
        <end position="21"/>
    </location>
</feature>
<dbReference type="PANTHER" id="PTHR42953">
    <property type="entry name" value="HIGH-AFFINITY ZINC UPTAKE SYSTEM PROTEIN ZNUA-RELATED"/>
    <property type="match status" value="1"/>
</dbReference>
<keyword evidence="3" id="KW-0479">Metal-binding</keyword>
<keyword evidence="2" id="KW-0813">Transport</keyword>
<dbReference type="GO" id="GO:0030313">
    <property type="term" value="C:cell envelope"/>
    <property type="evidence" value="ECO:0007669"/>
    <property type="project" value="UniProtKB-SubCell"/>
</dbReference>